<protein>
    <submittedName>
        <fullName evidence="4">UDP-galactose phosphate transferase</fullName>
    </submittedName>
</protein>
<evidence type="ECO:0000259" key="3">
    <source>
        <dbReference type="Pfam" id="PF02397"/>
    </source>
</evidence>
<feature type="domain" description="Bacterial sugar transferase" evidence="3">
    <location>
        <begin position="7"/>
        <end position="181"/>
    </location>
</feature>
<dbReference type="PANTHER" id="PTHR30576:SF8">
    <property type="entry name" value="UNDECAPRENYL-PHOSPHATE GALACTOSE PHOSPHOTRANSFERASE"/>
    <property type="match status" value="1"/>
</dbReference>
<dbReference type="Pfam" id="PF02397">
    <property type="entry name" value="Bac_transf"/>
    <property type="match status" value="1"/>
</dbReference>
<evidence type="ECO:0000313" key="4">
    <source>
        <dbReference type="EMBL" id="KRG29184.1"/>
    </source>
</evidence>
<keyword evidence="4" id="KW-0808">Transferase</keyword>
<accession>A0A0Q9Z894</accession>
<gene>
    <name evidence="4" type="ORF">APR42_04430</name>
</gene>
<dbReference type="InterPro" id="IPR003362">
    <property type="entry name" value="Bact_transf"/>
</dbReference>
<dbReference type="PANTHER" id="PTHR30576">
    <property type="entry name" value="COLANIC BIOSYNTHESIS UDP-GLUCOSE LIPID CARRIER TRANSFERASE"/>
    <property type="match status" value="1"/>
</dbReference>
<evidence type="ECO:0000256" key="1">
    <source>
        <dbReference type="ARBA" id="ARBA00006464"/>
    </source>
</evidence>
<sequence>MYKHFFKKILDFFIAFTALLVLSPLLIPITVLLALANNGKPFFFQKRPGKNGRIFSIIKFKTMTDEKDENGDLLPDEKRLTAVGKFVRKTSIDEIPQLINVLKGNMSLIGPRPLLPQYLSLYSERQRKRHDVKPGITGWAQVNGRNAISWTKKFEYDVWYVENLSFGLDVRIIFKTIKKVVVSEGINTANMATTEAFNGKN</sequence>
<keyword evidence="5" id="KW-1185">Reference proteome</keyword>
<reference evidence="4" key="1">
    <citation type="submission" date="2015-10" db="EMBL/GenBank/DDBJ databases">
        <title>Draft genome sequence of Salegentibacter mishustinae KCTC 12263.</title>
        <authorList>
            <person name="Lin W."/>
            <person name="Zheng Q."/>
        </authorList>
    </citation>
    <scope>NUCLEOTIDE SEQUENCE [LARGE SCALE GENOMIC DNA]</scope>
    <source>
        <strain evidence="4">KCTC 12263</strain>
    </source>
</reference>
<dbReference type="EMBL" id="LKTP01000012">
    <property type="protein sequence ID" value="KRG29184.1"/>
    <property type="molecule type" value="Genomic_DNA"/>
</dbReference>
<keyword evidence="2" id="KW-0472">Membrane</keyword>
<organism evidence="4 5">
    <name type="scientific">Salegentibacter mishustinae</name>
    <dbReference type="NCBI Taxonomy" id="270918"/>
    <lineage>
        <taxon>Bacteria</taxon>
        <taxon>Pseudomonadati</taxon>
        <taxon>Bacteroidota</taxon>
        <taxon>Flavobacteriia</taxon>
        <taxon>Flavobacteriales</taxon>
        <taxon>Flavobacteriaceae</taxon>
        <taxon>Salegentibacter</taxon>
    </lineage>
</organism>
<keyword evidence="2" id="KW-0812">Transmembrane</keyword>
<comment type="similarity">
    <text evidence="1">Belongs to the bacterial sugar transferase family.</text>
</comment>
<keyword evidence="2" id="KW-1133">Transmembrane helix</keyword>
<dbReference type="RefSeq" id="WP_057481656.1">
    <property type="nucleotide sequence ID" value="NZ_BMWR01000003.1"/>
</dbReference>
<dbReference type="STRING" id="270918.APR42_04430"/>
<feature type="transmembrane region" description="Helical" evidence="2">
    <location>
        <begin position="12"/>
        <end position="36"/>
    </location>
</feature>
<comment type="caution">
    <text evidence="4">The sequence shown here is derived from an EMBL/GenBank/DDBJ whole genome shotgun (WGS) entry which is preliminary data.</text>
</comment>
<evidence type="ECO:0000313" key="5">
    <source>
        <dbReference type="Proteomes" id="UP000051643"/>
    </source>
</evidence>
<proteinExistence type="inferred from homology"/>
<dbReference type="OrthoDB" id="9808602at2"/>
<name>A0A0Q9Z894_9FLAO</name>
<dbReference type="GO" id="GO:0016780">
    <property type="term" value="F:phosphotransferase activity, for other substituted phosphate groups"/>
    <property type="evidence" value="ECO:0007669"/>
    <property type="project" value="TreeGrafter"/>
</dbReference>
<evidence type="ECO:0000256" key="2">
    <source>
        <dbReference type="SAM" id="Phobius"/>
    </source>
</evidence>
<dbReference type="Proteomes" id="UP000051643">
    <property type="component" value="Unassembled WGS sequence"/>
</dbReference>
<dbReference type="AlphaFoldDB" id="A0A0Q9Z894"/>